<dbReference type="OrthoDB" id="9804637at2"/>
<protein>
    <submittedName>
        <fullName evidence="2">Predicted secreted protein</fullName>
    </submittedName>
</protein>
<proteinExistence type="predicted"/>
<evidence type="ECO:0000313" key="2">
    <source>
        <dbReference type="EMBL" id="SEV95384.1"/>
    </source>
</evidence>
<keyword evidence="1" id="KW-1133">Transmembrane helix</keyword>
<dbReference type="Pfam" id="PF07330">
    <property type="entry name" value="DUF1467"/>
    <property type="match status" value="1"/>
</dbReference>
<feature type="transmembrane region" description="Helical" evidence="1">
    <location>
        <begin position="6"/>
        <end position="24"/>
    </location>
</feature>
<reference evidence="2 3" key="1">
    <citation type="submission" date="2016-10" db="EMBL/GenBank/DDBJ databases">
        <authorList>
            <person name="de Groot N.N."/>
        </authorList>
    </citation>
    <scope>NUCLEOTIDE SEQUENCE [LARGE SCALE GENOMIC DNA]</scope>
    <source>
        <strain evidence="2 3">DSM 17925</strain>
    </source>
</reference>
<dbReference type="AlphaFoldDB" id="A0A1I0N2U2"/>
<keyword evidence="1" id="KW-0812">Transmembrane</keyword>
<dbReference type="InterPro" id="IPR009935">
    <property type="entry name" value="DUF1467"/>
</dbReference>
<dbReference type="RefSeq" id="WP_089989588.1">
    <property type="nucleotide sequence ID" value="NZ_FOIZ01000001.1"/>
</dbReference>
<name>A0A1I0N2U2_9RHOB</name>
<keyword evidence="3" id="KW-1185">Reference proteome</keyword>
<evidence type="ECO:0000256" key="1">
    <source>
        <dbReference type="SAM" id="Phobius"/>
    </source>
</evidence>
<gene>
    <name evidence="2" type="ORF">SAMN04488515_0385</name>
</gene>
<feature type="transmembrane region" description="Helical" evidence="1">
    <location>
        <begin position="58"/>
        <end position="78"/>
    </location>
</feature>
<dbReference type="Proteomes" id="UP000199167">
    <property type="component" value="Unassembled WGS sequence"/>
</dbReference>
<sequence>MGPMSAIVLFAVVWFMVFFIVLPLRLETQGDVGEVVPGTHAGAPANLQMKKKVKTTSIWALGIWVVLATIIWSGLISVRDIDWFDRMTPIEESQTTDGTDG</sequence>
<organism evidence="2 3">
    <name type="scientific">Cognatiyoonia koreensis</name>
    <dbReference type="NCBI Taxonomy" id="364200"/>
    <lineage>
        <taxon>Bacteria</taxon>
        <taxon>Pseudomonadati</taxon>
        <taxon>Pseudomonadota</taxon>
        <taxon>Alphaproteobacteria</taxon>
        <taxon>Rhodobacterales</taxon>
        <taxon>Paracoccaceae</taxon>
        <taxon>Cognatiyoonia</taxon>
    </lineage>
</organism>
<keyword evidence="1" id="KW-0472">Membrane</keyword>
<dbReference type="EMBL" id="FOIZ01000001">
    <property type="protein sequence ID" value="SEV95384.1"/>
    <property type="molecule type" value="Genomic_DNA"/>
</dbReference>
<dbReference type="STRING" id="364200.SAMN04488515_0385"/>
<evidence type="ECO:0000313" key="3">
    <source>
        <dbReference type="Proteomes" id="UP000199167"/>
    </source>
</evidence>
<accession>A0A1I0N2U2</accession>